<evidence type="ECO:0000256" key="4">
    <source>
        <dbReference type="ARBA" id="ARBA00022777"/>
    </source>
</evidence>
<dbReference type="SMART" id="SM00220">
    <property type="entry name" value="S_TKc"/>
    <property type="match status" value="1"/>
</dbReference>
<dbReference type="GO" id="GO:0016301">
    <property type="term" value="F:kinase activity"/>
    <property type="evidence" value="ECO:0007669"/>
    <property type="project" value="UniProtKB-KW"/>
</dbReference>
<evidence type="ECO:0000256" key="3">
    <source>
        <dbReference type="ARBA" id="ARBA00022741"/>
    </source>
</evidence>
<dbReference type="PROSITE" id="PS00108">
    <property type="entry name" value="PROTEIN_KINASE_ST"/>
    <property type="match status" value="1"/>
</dbReference>
<keyword evidence="3" id="KW-0547">Nucleotide-binding</keyword>
<dbReference type="EMBL" id="JAPFFF010000021">
    <property type="protein sequence ID" value="KAK8853853.1"/>
    <property type="molecule type" value="Genomic_DNA"/>
</dbReference>
<keyword evidence="9" id="KW-1185">Reference proteome</keyword>
<organism evidence="8 9">
    <name type="scientific">Tritrichomonas musculus</name>
    <dbReference type="NCBI Taxonomy" id="1915356"/>
    <lineage>
        <taxon>Eukaryota</taxon>
        <taxon>Metamonada</taxon>
        <taxon>Parabasalia</taxon>
        <taxon>Tritrichomonadida</taxon>
        <taxon>Tritrichomonadidae</taxon>
        <taxon>Tritrichomonas</taxon>
    </lineage>
</organism>
<evidence type="ECO:0000256" key="2">
    <source>
        <dbReference type="ARBA" id="ARBA00022679"/>
    </source>
</evidence>
<dbReference type="PANTHER" id="PTHR24345:SF0">
    <property type="entry name" value="CELL CYCLE SERINE_THREONINE-PROTEIN KINASE CDC5_MSD2"/>
    <property type="match status" value="1"/>
</dbReference>
<keyword evidence="5" id="KW-0067">ATP-binding</keyword>
<dbReference type="InterPro" id="IPR000719">
    <property type="entry name" value="Prot_kinase_dom"/>
</dbReference>
<evidence type="ECO:0000256" key="5">
    <source>
        <dbReference type="ARBA" id="ARBA00022840"/>
    </source>
</evidence>
<reference evidence="8 9" key="1">
    <citation type="submission" date="2024-04" db="EMBL/GenBank/DDBJ databases">
        <title>Tritrichomonas musculus Genome.</title>
        <authorList>
            <person name="Alves-Ferreira E."/>
            <person name="Grigg M."/>
            <person name="Lorenzi H."/>
            <person name="Galac M."/>
        </authorList>
    </citation>
    <scope>NUCLEOTIDE SEQUENCE [LARGE SCALE GENOMIC DNA]</scope>
    <source>
        <strain evidence="8 9">EAF2021</strain>
    </source>
</reference>
<feature type="compositionally biased region" description="Polar residues" evidence="6">
    <location>
        <begin position="38"/>
        <end position="50"/>
    </location>
</feature>
<sequence>MGCSGSSIKEQVSYDVKPRNKIKNNISTSNNASEKELFSSNDKIQSTADSQTDKERIAQNGKITNSNNLTDDEFTGLNQNLFENLQNDLVGFDSESFTVIYQGASSLIIKATKCGIPFAIKISKNYDTESIEYQYISKLPMEEAEIMHRCSDHPYIVKLYDYFKSSDKKRIYIIMEYCCKGTIEKKPHFSSNSLYYSSNLFSMATAQSQIMTLQQENLDSGSSILSLIPSNNHFHEDEENLSLQNNHRKSHRRANKMAHFSVNTNINLNYQTVEQSICSEINITRAFVQLLDAVDYLHTNRIAHRDIKPSNILLDDKMNVKLADFGTAVIVPRQEKSNLIPVNFSGTFSYFPPEVFSEAHFDPFAADVWSLGVTLYQLSYGCLPFVGSNIEEKACAIREKEVEFPEFAEQKDPYLTDLIKKMLIKDPKKRIKISLIWNHPFIFRGMKMNPKKKSSLSNFSSVKIRRAYFSPRSK</sequence>
<dbReference type="Pfam" id="PF00069">
    <property type="entry name" value="Pkinase"/>
    <property type="match status" value="2"/>
</dbReference>
<feature type="region of interest" description="Disordered" evidence="6">
    <location>
        <begin position="1"/>
        <end position="69"/>
    </location>
</feature>
<feature type="domain" description="Protein kinase" evidence="7">
    <location>
        <begin position="94"/>
        <end position="442"/>
    </location>
</feature>
<keyword evidence="4 8" id="KW-0418">Kinase</keyword>
<dbReference type="Proteomes" id="UP001470230">
    <property type="component" value="Unassembled WGS sequence"/>
</dbReference>
<dbReference type="PANTHER" id="PTHR24345">
    <property type="entry name" value="SERINE/THREONINE-PROTEIN KINASE PLK"/>
    <property type="match status" value="1"/>
</dbReference>
<name>A0ABR2HWW6_9EUKA</name>
<evidence type="ECO:0000313" key="9">
    <source>
        <dbReference type="Proteomes" id="UP001470230"/>
    </source>
</evidence>
<keyword evidence="1" id="KW-0723">Serine/threonine-protein kinase</keyword>
<protein>
    <submittedName>
        <fullName evidence="8">Calcium calmodulin-dependent protein kinase kinase 2</fullName>
    </submittedName>
</protein>
<evidence type="ECO:0000313" key="8">
    <source>
        <dbReference type="EMBL" id="KAK8853853.1"/>
    </source>
</evidence>
<accession>A0ABR2HWW6</accession>
<dbReference type="SUPFAM" id="SSF56112">
    <property type="entry name" value="Protein kinase-like (PK-like)"/>
    <property type="match status" value="1"/>
</dbReference>
<dbReference type="PROSITE" id="PS50011">
    <property type="entry name" value="PROTEIN_KINASE_DOM"/>
    <property type="match status" value="1"/>
</dbReference>
<proteinExistence type="predicted"/>
<gene>
    <name evidence="8" type="ORF">M9Y10_016396</name>
</gene>
<keyword evidence="2" id="KW-0808">Transferase</keyword>
<dbReference type="InterPro" id="IPR008271">
    <property type="entry name" value="Ser/Thr_kinase_AS"/>
</dbReference>
<dbReference type="InterPro" id="IPR011009">
    <property type="entry name" value="Kinase-like_dom_sf"/>
</dbReference>
<feature type="compositionally biased region" description="Polar residues" evidence="6">
    <location>
        <begin position="1"/>
        <end position="10"/>
    </location>
</feature>
<evidence type="ECO:0000259" key="7">
    <source>
        <dbReference type="PROSITE" id="PS50011"/>
    </source>
</evidence>
<dbReference type="Gene3D" id="1.10.510.10">
    <property type="entry name" value="Transferase(Phosphotransferase) domain 1"/>
    <property type="match status" value="2"/>
</dbReference>
<evidence type="ECO:0000256" key="6">
    <source>
        <dbReference type="SAM" id="MobiDB-lite"/>
    </source>
</evidence>
<evidence type="ECO:0000256" key="1">
    <source>
        <dbReference type="ARBA" id="ARBA00022527"/>
    </source>
</evidence>
<comment type="caution">
    <text evidence="8">The sequence shown here is derived from an EMBL/GenBank/DDBJ whole genome shotgun (WGS) entry which is preliminary data.</text>
</comment>